<evidence type="ECO:0000313" key="2">
    <source>
        <dbReference type="Proteomes" id="UP000054630"/>
    </source>
</evidence>
<accession>A0A0V0RP47</accession>
<proteinExistence type="predicted"/>
<reference evidence="1 2" key="1">
    <citation type="submission" date="2015-01" db="EMBL/GenBank/DDBJ databases">
        <title>Evolution of Trichinella species and genotypes.</title>
        <authorList>
            <person name="Korhonen P.K."/>
            <person name="Edoardo P."/>
            <person name="Giuseppe L.R."/>
            <person name="Gasser R.B."/>
        </authorList>
    </citation>
    <scope>NUCLEOTIDE SEQUENCE [LARGE SCALE GENOMIC DNA]</scope>
    <source>
        <strain evidence="1">ISS37</strain>
    </source>
</reference>
<dbReference type="Proteomes" id="UP000054630">
    <property type="component" value="Unassembled WGS sequence"/>
</dbReference>
<sequence>MFDCSGLGLRLVGLPGAIHGEGEDNHPAAVASWSSPLSGIVKVRFQEIAILPNLRSADRLW</sequence>
<dbReference type="EMBL" id="JYDL01000110">
    <property type="protein sequence ID" value="KRX16257.1"/>
    <property type="molecule type" value="Genomic_DNA"/>
</dbReference>
<dbReference type="AlphaFoldDB" id="A0A0V0RP47"/>
<name>A0A0V0RP47_9BILA</name>
<keyword evidence="2" id="KW-1185">Reference proteome</keyword>
<organism evidence="1 2">
    <name type="scientific">Trichinella nelsoni</name>
    <dbReference type="NCBI Taxonomy" id="6336"/>
    <lineage>
        <taxon>Eukaryota</taxon>
        <taxon>Metazoa</taxon>
        <taxon>Ecdysozoa</taxon>
        <taxon>Nematoda</taxon>
        <taxon>Enoplea</taxon>
        <taxon>Dorylaimia</taxon>
        <taxon>Trichinellida</taxon>
        <taxon>Trichinellidae</taxon>
        <taxon>Trichinella</taxon>
    </lineage>
</organism>
<comment type="caution">
    <text evidence="1">The sequence shown here is derived from an EMBL/GenBank/DDBJ whole genome shotgun (WGS) entry which is preliminary data.</text>
</comment>
<evidence type="ECO:0000313" key="1">
    <source>
        <dbReference type="EMBL" id="KRX16257.1"/>
    </source>
</evidence>
<gene>
    <name evidence="1" type="ORF">T07_8376</name>
</gene>
<protein>
    <submittedName>
        <fullName evidence="1">Uncharacterized protein</fullName>
    </submittedName>
</protein>